<feature type="signal peptide" evidence="2">
    <location>
        <begin position="1"/>
        <end position="19"/>
    </location>
</feature>
<accession>A0A3A8JH10</accession>
<name>A0A3A8JH10_9BACT</name>
<feature type="compositionally biased region" description="Gly residues" evidence="1">
    <location>
        <begin position="253"/>
        <end position="267"/>
    </location>
</feature>
<dbReference type="AlphaFoldDB" id="A0A3A8JH10"/>
<keyword evidence="4" id="KW-1185">Reference proteome</keyword>
<proteinExistence type="predicted"/>
<evidence type="ECO:0000256" key="1">
    <source>
        <dbReference type="SAM" id="MobiDB-lite"/>
    </source>
</evidence>
<feature type="non-terminal residue" evidence="3">
    <location>
        <position position="293"/>
    </location>
</feature>
<dbReference type="EMBL" id="RAWE01000317">
    <property type="protein sequence ID" value="RKG94635.1"/>
    <property type="molecule type" value="Genomic_DNA"/>
</dbReference>
<feature type="chain" id="PRO_5017363747" evidence="2">
    <location>
        <begin position="20"/>
        <end position="293"/>
    </location>
</feature>
<feature type="region of interest" description="Disordered" evidence="1">
    <location>
        <begin position="253"/>
        <end position="279"/>
    </location>
</feature>
<reference evidence="4" key="1">
    <citation type="submission" date="2018-09" db="EMBL/GenBank/DDBJ databases">
        <authorList>
            <person name="Livingstone P.G."/>
            <person name="Whitworth D.E."/>
        </authorList>
    </citation>
    <scope>NUCLEOTIDE SEQUENCE [LARGE SCALE GENOMIC DNA]</scope>
    <source>
        <strain evidence="4">CA043D</strain>
    </source>
</reference>
<protein>
    <submittedName>
        <fullName evidence="3">Hemagglutinin</fullName>
    </submittedName>
</protein>
<comment type="caution">
    <text evidence="3">The sequence shown here is derived from an EMBL/GenBank/DDBJ whole genome shotgun (WGS) entry which is preliminary data.</text>
</comment>
<dbReference type="Proteomes" id="UP000268313">
    <property type="component" value="Unassembled WGS sequence"/>
</dbReference>
<sequence length="293" mass="28730">MRITLALIVGLLLAQVARAEPDSFELGTGRDGVLTVASGLSMIVTSNAALGKSAAAGAQELVVSGLKVSSGDLLMIHETTGLSAVPDVGNTKPVSLAGTVAPGRWELARVEGVLSSTPPTYVLTAPLRYAYAAGRAQVVRVAEYSDVVVEAGARLTVSPWNGKSGGILAMLVTGKVVNEGRIDADGVGSQAGIFQAGAAGLTGCTGLELELDKGGSARGEGVAGMSSKNGLFTGRGNLASGGGGGNCAASGGGGGGHAGPGGNGGRTSPGDGTRDEGGLGGAALSYSVFDRFM</sequence>
<evidence type="ECO:0000256" key="2">
    <source>
        <dbReference type="SAM" id="SignalP"/>
    </source>
</evidence>
<gene>
    <name evidence="3" type="ORF">D7X32_41525</name>
</gene>
<evidence type="ECO:0000313" key="4">
    <source>
        <dbReference type="Proteomes" id="UP000268313"/>
    </source>
</evidence>
<organism evidence="3 4">
    <name type="scientific">Corallococcus carmarthensis</name>
    <dbReference type="NCBI Taxonomy" id="2316728"/>
    <lineage>
        <taxon>Bacteria</taxon>
        <taxon>Pseudomonadati</taxon>
        <taxon>Myxococcota</taxon>
        <taxon>Myxococcia</taxon>
        <taxon>Myxococcales</taxon>
        <taxon>Cystobacterineae</taxon>
        <taxon>Myxococcaceae</taxon>
        <taxon>Corallococcus</taxon>
    </lineage>
</organism>
<keyword evidence="2" id="KW-0732">Signal</keyword>
<evidence type="ECO:0000313" key="3">
    <source>
        <dbReference type="EMBL" id="RKG94635.1"/>
    </source>
</evidence>